<gene>
    <name evidence="1" type="ORF">LSG31_00710</name>
</gene>
<evidence type="ECO:0000313" key="1">
    <source>
        <dbReference type="EMBL" id="UOF90839.1"/>
    </source>
</evidence>
<dbReference type="EMBL" id="CP089291">
    <property type="protein sequence ID" value="UOF90839.1"/>
    <property type="molecule type" value="Genomic_DNA"/>
</dbReference>
<protein>
    <submittedName>
        <fullName evidence="1">Uncharacterized protein</fullName>
    </submittedName>
</protein>
<dbReference type="RefSeq" id="WP_347437535.1">
    <property type="nucleotide sequence ID" value="NZ_CP089291.1"/>
</dbReference>
<name>A0ABY4CKN0_9BACL</name>
<proteinExistence type="predicted"/>
<accession>A0ABY4CKN0</accession>
<dbReference type="Proteomes" id="UP000830167">
    <property type="component" value="Chromosome"/>
</dbReference>
<keyword evidence="2" id="KW-1185">Reference proteome</keyword>
<evidence type="ECO:0000313" key="2">
    <source>
        <dbReference type="Proteomes" id="UP000830167"/>
    </source>
</evidence>
<reference evidence="1" key="1">
    <citation type="submission" date="2021-12" db="EMBL/GenBank/DDBJ databases">
        <title>Alicyclobacillaceae gen. nov., sp. nov., isolated from chalcocite enrichment system.</title>
        <authorList>
            <person name="Jiang Z."/>
        </authorList>
    </citation>
    <scope>NUCLEOTIDE SEQUENCE</scope>
    <source>
        <strain evidence="1">MYW30-H2</strain>
    </source>
</reference>
<sequence>MEKRQEVIAALRDWCIRVMKGDSYSGEVEALPQMLGIYLDETKGAAAATTAVKTEVRDADGSIRVSPW</sequence>
<organism evidence="1 2">
    <name type="scientific">Fodinisporobacter ferrooxydans</name>
    <dbReference type="NCBI Taxonomy" id="2901836"/>
    <lineage>
        <taxon>Bacteria</taxon>
        <taxon>Bacillati</taxon>
        <taxon>Bacillota</taxon>
        <taxon>Bacilli</taxon>
        <taxon>Bacillales</taxon>
        <taxon>Alicyclobacillaceae</taxon>
        <taxon>Fodinisporobacter</taxon>
    </lineage>
</organism>